<comment type="caution">
    <text evidence="2">The sequence shown here is derived from an EMBL/GenBank/DDBJ whole genome shotgun (WGS) entry which is preliminary data.</text>
</comment>
<name>A0A918ILZ9_9RHOB</name>
<evidence type="ECO:0000313" key="3">
    <source>
        <dbReference type="Proteomes" id="UP000628984"/>
    </source>
</evidence>
<dbReference type="RefSeq" id="WP_189632216.1">
    <property type="nucleotide sequence ID" value="NZ_BMYQ01000001.1"/>
</dbReference>
<dbReference type="AlphaFoldDB" id="A0A918ILZ9"/>
<feature type="domain" description="Phasin" evidence="1">
    <location>
        <begin position="36"/>
        <end position="101"/>
    </location>
</feature>
<reference evidence="2" key="2">
    <citation type="submission" date="2020-09" db="EMBL/GenBank/DDBJ databases">
        <authorList>
            <person name="Sun Q."/>
            <person name="Kim S."/>
        </authorList>
    </citation>
    <scope>NUCLEOTIDE SEQUENCE</scope>
    <source>
        <strain evidence="2">KCTC 23714</strain>
    </source>
</reference>
<dbReference type="Pfam" id="PF09361">
    <property type="entry name" value="Phasin_2"/>
    <property type="match status" value="1"/>
</dbReference>
<protein>
    <recommendedName>
        <fullName evidence="1">Phasin domain-containing protein</fullName>
    </recommendedName>
</protein>
<evidence type="ECO:0000313" key="2">
    <source>
        <dbReference type="EMBL" id="GGW22177.1"/>
    </source>
</evidence>
<gene>
    <name evidence="2" type="ORF">GCM10011452_04970</name>
</gene>
<dbReference type="EMBL" id="BMYQ01000001">
    <property type="protein sequence ID" value="GGW22177.1"/>
    <property type="molecule type" value="Genomic_DNA"/>
</dbReference>
<evidence type="ECO:0000259" key="1">
    <source>
        <dbReference type="Pfam" id="PF09361"/>
    </source>
</evidence>
<dbReference type="InterPro" id="IPR018968">
    <property type="entry name" value="Phasin"/>
</dbReference>
<organism evidence="2 3">
    <name type="scientific">Gemmobacter lanyuensis</name>
    <dbReference type="NCBI Taxonomy" id="1054497"/>
    <lineage>
        <taxon>Bacteria</taxon>
        <taxon>Pseudomonadati</taxon>
        <taxon>Pseudomonadota</taxon>
        <taxon>Alphaproteobacteria</taxon>
        <taxon>Rhodobacterales</taxon>
        <taxon>Paracoccaceae</taxon>
        <taxon>Gemmobacter</taxon>
    </lineage>
</organism>
<sequence>MTATDKMAAWMNLPSLDATLLMRPQARMAEALLRQNIEILGFVKDRMERDRALLAELSTLRDPAAALNLWSEFWQHALSDYTAETTKLAKSVGEIAEQAMRNAGEETAALAKVATGKVG</sequence>
<proteinExistence type="predicted"/>
<keyword evidence="3" id="KW-1185">Reference proteome</keyword>
<reference evidence="2" key="1">
    <citation type="journal article" date="2014" name="Int. J. Syst. Evol. Microbiol.">
        <title>Complete genome sequence of Corynebacterium casei LMG S-19264T (=DSM 44701T), isolated from a smear-ripened cheese.</title>
        <authorList>
            <consortium name="US DOE Joint Genome Institute (JGI-PGF)"/>
            <person name="Walter F."/>
            <person name="Albersmeier A."/>
            <person name="Kalinowski J."/>
            <person name="Ruckert C."/>
        </authorList>
    </citation>
    <scope>NUCLEOTIDE SEQUENCE</scope>
    <source>
        <strain evidence="2">KCTC 23714</strain>
    </source>
</reference>
<dbReference type="Proteomes" id="UP000628984">
    <property type="component" value="Unassembled WGS sequence"/>
</dbReference>
<accession>A0A918ILZ9</accession>